<gene>
    <name evidence="1" type="ORF">PRUPE_3G193100</name>
</gene>
<protein>
    <submittedName>
        <fullName evidence="1">Uncharacterized protein</fullName>
    </submittedName>
</protein>
<proteinExistence type="predicted"/>
<keyword evidence="2" id="KW-1185">Reference proteome</keyword>
<evidence type="ECO:0000313" key="1">
    <source>
        <dbReference type="EMBL" id="ONI18036.1"/>
    </source>
</evidence>
<organism evidence="1 2">
    <name type="scientific">Prunus persica</name>
    <name type="common">Peach</name>
    <name type="synonym">Amygdalus persica</name>
    <dbReference type="NCBI Taxonomy" id="3760"/>
    <lineage>
        <taxon>Eukaryota</taxon>
        <taxon>Viridiplantae</taxon>
        <taxon>Streptophyta</taxon>
        <taxon>Embryophyta</taxon>
        <taxon>Tracheophyta</taxon>
        <taxon>Spermatophyta</taxon>
        <taxon>Magnoliopsida</taxon>
        <taxon>eudicotyledons</taxon>
        <taxon>Gunneridae</taxon>
        <taxon>Pentapetalae</taxon>
        <taxon>rosids</taxon>
        <taxon>fabids</taxon>
        <taxon>Rosales</taxon>
        <taxon>Rosaceae</taxon>
        <taxon>Amygdaloideae</taxon>
        <taxon>Amygdaleae</taxon>
        <taxon>Prunus</taxon>
    </lineage>
</organism>
<dbReference type="AlphaFoldDB" id="M5WY67"/>
<accession>M5WY67</accession>
<dbReference type="EMBL" id="CM007653">
    <property type="protein sequence ID" value="ONI18036.1"/>
    <property type="molecule type" value="Genomic_DNA"/>
</dbReference>
<evidence type="ECO:0000313" key="2">
    <source>
        <dbReference type="Proteomes" id="UP000006882"/>
    </source>
</evidence>
<dbReference type="Gramene" id="ONI18036">
    <property type="protein sequence ID" value="ONI18036"/>
    <property type="gene ID" value="PRUPE_3G193100"/>
</dbReference>
<dbReference type="HOGENOM" id="CLU_2709469_0_0_1"/>
<name>M5WY67_PRUPE</name>
<dbReference type="Proteomes" id="UP000006882">
    <property type="component" value="Chromosome G3"/>
</dbReference>
<sequence length="73" mass="8693">MCQNNSLKTHTKKTYVHMSYWEFLLTRKGEKYFHISASWSLLLHPKNSHKFRVKLSSNFLNQIKNPTQFPLPA</sequence>
<reference evidence="1 2" key="1">
    <citation type="journal article" date="2013" name="Nat. Genet.">
        <title>The high-quality draft genome of peach (Prunus persica) identifies unique patterns of genetic diversity, domestication and genome evolution.</title>
        <authorList>
            <consortium name="International Peach Genome Initiative"/>
            <person name="Verde I."/>
            <person name="Abbott A.G."/>
            <person name="Scalabrin S."/>
            <person name="Jung S."/>
            <person name="Shu S."/>
            <person name="Marroni F."/>
            <person name="Zhebentyayeva T."/>
            <person name="Dettori M.T."/>
            <person name="Grimwood J."/>
            <person name="Cattonaro F."/>
            <person name="Zuccolo A."/>
            <person name="Rossini L."/>
            <person name="Jenkins J."/>
            <person name="Vendramin E."/>
            <person name="Meisel L.A."/>
            <person name="Decroocq V."/>
            <person name="Sosinski B."/>
            <person name="Prochnik S."/>
            <person name="Mitros T."/>
            <person name="Policriti A."/>
            <person name="Cipriani G."/>
            <person name="Dondini L."/>
            <person name="Ficklin S."/>
            <person name="Goodstein D.M."/>
            <person name="Xuan P."/>
            <person name="Del Fabbro C."/>
            <person name="Aramini V."/>
            <person name="Copetti D."/>
            <person name="Gonzalez S."/>
            <person name="Horner D.S."/>
            <person name="Falchi R."/>
            <person name="Lucas S."/>
            <person name="Mica E."/>
            <person name="Maldonado J."/>
            <person name="Lazzari B."/>
            <person name="Bielenberg D."/>
            <person name="Pirona R."/>
            <person name="Miculan M."/>
            <person name="Barakat A."/>
            <person name="Testolin R."/>
            <person name="Stella A."/>
            <person name="Tartarini S."/>
            <person name="Tonutti P."/>
            <person name="Arus P."/>
            <person name="Orellana A."/>
            <person name="Wells C."/>
            <person name="Main D."/>
            <person name="Vizzotto G."/>
            <person name="Silva H."/>
            <person name="Salamini F."/>
            <person name="Schmutz J."/>
            <person name="Morgante M."/>
            <person name="Rokhsar D.S."/>
        </authorList>
    </citation>
    <scope>NUCLEOTIDE SEQUENCE [LARGE SCALE GENOMIC DNA]</scope>
    <source>
        <strain evidence="2">cv. Nemared</strain>
    </source>
</reference>